<keyword evidence="3" id="KW-1185">Reference proteome</keyword>
<gene>
    <name evidence="2" type="ORF">BO72DRAFT_504042</name>
</gene>
<feature type="compositionally biased region" description="Polar residues" evidence="1">
    <location>
        <begin position="1"/>
        <end position="10"/>
    </location>
</feature>
<dbReference type="EMBL" id="KZ824631">
    <property type="protein sequence ID" value="RAK79845.1"/>
    <property type="molecule type" value="Genomic_DNA"/>
</dbReference>
<dbReference type="RefSeq" id="XP_040803855.1">
    <property type="nucleotide sequence ID" value="XM_040949132.1"/>
</dbReference>
<name>A0A8G1W0F5_9EURO</name>
<dbReference type="OrthoDB" id="5286775at2759"/>
<reference evidence="2 3" key="1">
    <citation type="submission" date="2018-02" db="EMBL/GenBank/DDBJ databases">
        <title>The genomes of Aspergillus section Nigri reveals drivers in fungal speciation.</title>
        <authorList>
            <consortium name="DOE Joint Genome Institute"/>
            <person name="Vesth T.C."/>
            <person name="Nybo J."/>
            <person name="Theobald S."/>
            <person name="Brandl J."/>
            <person name="Frisvad J.C."/>
            <person name="Nielsen K.F."/>
            <person name="Lyhne E.K."/>
            <person name="Kogle M.E."/>
            <person name="Kuo A."/>
            <person name="Riley R."/>
            <person name="Clum A."/>
            <person name="Nolan M."/>
            <person name="Lipzen A."/>
            <person name="Salamov A."/>
            <person name="Henrissat B."/>
            <person name="Wiebenga A."/>
            <person name="De vries R.P."/>
            <person name="Grigoriev I.V."/>
            <person name="Mortensen U.H."/>
            <person name="Andersen M.R."/>
            <person name="Baker S.E."/>
        </authorList>
    </citation>
    <scope>NUCLEOTIDE SEQUENCE [LARGE SCALE GENOMIC DNA]</scope>
    <source>
        <strain evidence="2 3">CBS 313.89</strain>
    </source>
</reference>
<protein>
    <submittedName>
        <fullName evidence="2">Uncharacterized protein</fullName>
    </submittedName>
</protein>
<dbReference type="GeneID" id="63866465"/>
<organism evidence="2 3">
    <name type="scientific">Aspergillus fijiensis CBS 313.89</name>
    <dbReference type="NCBI Taxonomy" id="1448319"/>
    <lineage>
        <taxon>Eukaryota</taxon>
        <taxon>Fungi</taxon>
        <taxon>Dikarya</taxon>
        <taxon>Ascomycota</taxon>
        <taxon>Pezizomycotina</taxon>
        <taxon>Eurotiomycetes</taxon>
        <taxon>Eurotiomycetidae</taxon>
        <taxon>Eurotiales</taxon>
        <taxon>Aspergillaceae</taxon>
        <taxon>Aspergillus</taxon>
    </lineage>
</organism>
<feature type="compositionally biased region" description="Basic residues" evidence="1">
    <location>
        <begin position="44"/>
        <end position="65"/>
    </location>
</feature>
<evidence type="ECO:0000313" key="2">
    <source>
        <dbReference type="EMBL" id="RAK79845.1"/>
    </source>
</evidence>
<accession>A0A8G1W0F5</accession>
<feature type="region of interest" description="Disordered" evidence="1">
    <location>
        <begin position="1"/>
        <end position="88"/>
    </location>
</feature>
<evidence type="ECO:0000256" key="1">
    <source>
        <dbReference type="SAM" id="MobiDB-lite"/>
    </source>
</evidence>
<evidence type="ECO:0000313" key="3">
    <source>
        <dbReference type="Proteomes" id="UP000249789"/>
    </source>
</evidence>
<proteinExistence type="predicted"/>
<dbReference type="Proteomes" id="UP000249789">
    <property type="component" value="Unassembled WGS sequence"/>
</dbReference>
<dbReference type="VEuPathDB" id="FungiDB:BO72DRAFT_504042"/>
<feature type="compositionally biased region" description="Acidic residues" evidence="1">
    <location>
        <begin position="79"/>
        <end position="88"/>
    </location>
</feature>
<sequence length="377" mass="42471">MDDTPSSPNLSPVARVGFVVDEEQSPAVNPGSLEDFAVDDKRPKPSRSRRQSRGKSQGKSRRRTRTYSPSADERFDSPSDSENDESLDEFEMYRIKPQEKTGIVFDFSSERAARWATAINLPEGLYNSEEQDLFFRLAMRGFEPLVPQLWRHDFPTLPESLYPPTSAPSFRPLFQVRRSSNLYATKALANLFNVGGCVRDCDILGQRPEKVIKAAIKQYFRWALFDADLHTTDDSIPVYAVYAQRKGETTLQAVRRLNRRLRYLTSKYHKALGLTQGPTQTEAPTPRSFPLLMGFIICGPIVAIVTHSTDPQEAEASFDGKFISQFDLSERGQDVWNSLAIAIAVMHTRRTMIGLAEKGLGGFTFFDTAQPASDRDL</sequence>
<dbReference type="AlphaFoldDB" id="A0A8G1W0F5"/>